<dbReference type="Proteomes" id="UP000822476">
    <property type="component" value="Unassembled WGS sequence"/>
</dbReference>
<evidence type="ECO:0000313" key="2">
    <source>
        <dbReference type="Proteomes" id="UP000822476"/>
    </source>
</evidence>
<organism evidence="1 2">
    <name type="scientific">Paragonimus skrjabini miyazakii</name>
    <dbReference type="NCBI Taxonomy" id="59628"/>
    <lineage>
        <taxon>Eukaryota</taxon>
        <taxon>Metazoa</taxon>
        <taxon>Spiralia</taxon>
        <taxon>Lophotrochozoa</taxon>
        <taxon>Platyhelminthes</taxon>
        <taxon>Trematoda</taxon>
        <taxon>Digenea</taxon>
        <taxon>Plagiorchiida</taxon>
        <taxon>Troglotremata</taxon>
        <taxon>Troglotrematidae</taxon>
        <taxon>Paragonimus</taxon>
    </lineage>
</organism>
<dbReference type="AlphaFoldDB" id="A0A8S9Z1C9"/>
<protein>
    <submittedName>
        <fullName evidence="1">Uncharacterized protein</fullName>
    </submittedName>
</protein>
<dbReference type="EMBL" id="JTDE01000673">
    <property type="protein sequence ID" value="KAF7260614.1"/>
    <property type="molecule type" value="Genomic_DNA"/>
</dbReference>
<dbReference type="OrthoDB" id="6280013at2759"/>
<sequence length="100" mass="11860">MFRFSDNFRRWKFRAKEYVFLSTQADRARVLATLLDREALNIAIDEGILQGDLTGGTFRQLRACFTGDPHRLEVYRQVHRRIQHPGEKLAAFIRKLRRLL</sequence>
<evidence type="ECO:0000313" key="1">
    <source>
        <dbReference type="EMBL" id="KAF7260614.1"/>
    </source>
</evidence>
<comment type="caution">
    <text evidence="1">The sequence shown here is derived from an EMBL/GenBank/DDBJ whole genome shotgun (WGS) entry which is preliminary data.</text>
</comment>
<proteinExistence type="predicted"/>
<name>A0A8S9Z1C9_9TREM</name>
<accession>A0A8S9Z1C9</accession>
<reference evidence="1" key="1">
    <citation type="submission" date="2019-07" db="EMBL/GenBank/DDBJ databases">
        <title>Annotation for the trematode Paragonimus miyazaki's.</title>
        <authorList>
            <person name="Choi Y.-J."/>
        </authorList>
    </citation>
    <scope>NUCLEOTIDE SEQUENCE</scope>
    <source>
        <strain evidence="1">Japan</strain>
    </source>
</reference>
<keyword evidence="2" id="KW-1185">Reference proteome</keyword>
<gene>
    <name evidence="1" type="ORF">EG68_01909</name>
</gene>